<keyword evidence="2" id="KW-0812">Transmembrane</keyword>
<dbReference type="GeneID" id="90039424"/>
<organism evidence="3 4">
    <name type="scientific">Myxozyma melibiosi</name>
    <dbReference type="NCBI Taxonomy" id="54550"/>
    <lineage>
        <taxon>Eukaryota</taxon>
        <taxon>Fungi</taxon>
        <taxon>Dikarya</taxon>
        <taxon>Ascomycota</taxon>
        <taxon>Saccharomycotina</taxon>
        <taxon>Lipomycetes</taxon>
        <taxon>Lipomycetales</taxon>
        <taxon>Lipomycetaceae</taxon>
        <taxon>Myxozyma</taxon>
    </lineage>
</organism>
<name>A0ABR1FCN2_9ASCO</name>
<sequence length="266" mass="28938">MSSFIGKYIARRFFQESVNNAFGTEDPYFEEVPMEDMAANKNRKQKKRRRPPPAGISDNDAKVLTRVKRRSYYLDMSLGMCCCGLGIGWSAVIGFIPGIGDIIACYLSYQVVRLANQIDGGLPTALYSQMIGNVMLDFAFGLVPIVGDVVNVLYKANSRNSLLLEKHLRKVGQHNLKHGNAPTPAPNQARPPANPNSFQRPNTTAPVGSSTNPESTNTAQPQSSSWFGWGSGDRDNGGGSSGTNAQQSGMRNVEGGDYDVETGVRR</sequence>
<dbReference type="PANTHER" id="PTHR35519:SF2">
    <property type="entry name" value="PH DOMAIN PROTEIN"/>
    <property type="match status" value="1"/>
</dbReference>
<dbReference type="PANTHER" id="PTHR35519">
    <property type="entry name" value="MEMBRANE PROTEINS"/>
    <property type="match status" value="1"/>
</dbReference>
<feature type="compositionally biased region" description="Polar residues" evidence="1">
    <location>
        <begin position="197"/>
        <end position="226"/>
    </location>
</feature>
<feature type="region of interest" description="Disordered" evidence="1">
    <location>
        <begin position="39"/>
        <end position="59"/>
    </location>
</feature>
<keyword evidence="2" id="KW-0472">Membrane</keyword>
<keyword evidence="2" id="KW-1133">Transmembrane helix</keyword>
<dbReference type="InterPro" id="IPR025187">
    <property type="entry name" value="DUF4112"/>
</dbReference>
<evidence type="ECO:0008006" key="5">
    <source>
        <dbReference type="Google" id="ProtNLM"/>
    </source>
</evidence>
<feature type="compositionally biased region" description="Basic residues" evidence="1">
    <location>
        <begin position="41"/>
        <end position="51"/>
    </location>
</feature>
<dbReference type="Pfam" id="PF13430">
    <property type="entry name" value="DUF4112"/>
    <property type="match status" value="1"/>
</dbReference>
<feature type="region of interest" description="Disordered" evidence="1">
    <location>
        <begin position="175"/>
        <end position="266"/>
    </location>
</feature>
<reference evidence="3 4" key="1">
    <citation type="submission" date="2024-03" db="EMBL/GenBank/DDBJ databases">
        <title>Genome-scale model development and genomic sequencing of the oleaginous clade Lipomyces.</title>
        <authorList>
            <consortium name="Lawrence Berkeley National Laboratory"/>
            <person name="Czajka J.J."/>
            <person name="Han Y."/>
            <person name="Kim J."/>
            <person name="Mondo S.J."/>
            <person name="Hofstad B.A."/>
            <person name="Robles A."/>
            <person name="Haridas S."/>
            <person name="Riley R."/>
            <person name="LaButti K."/>
            <person name="Pangilinan J."/>
            <person name="Andreopoulos W."/>
            <person name="Lipzen A."/>
            <person name="Yan J."/>
            <person name="Wang M."/>
            <person name="Ng V."/>
            <person name="Grigoriev I.V."/>
            <person name="Spatafora J.W."/>
            <person name="Magnuson J.K."/>
            <person name="Baker S.E."/>
            <person name="Pomraning K.R."/>
        </authorList>
    </citation>
    <scope>NUCLEOTIDE SEQUENCE [LARGE SCALE GENOMIC DNA]</scope>
    <source>
        <strain evidence="3 4">Phaff 52-87</strain>
    </source>
</reference>
<accession>A0ABR1FCN2</accession>
<evidence type="ECO:0000256" key="1">
    <source>
        <dbReference type="SAM" id="MobiDB-lite"/>
    </source>
</evidence>
<proteinExistence type="predicted"/>
<feature type="transmembrane region" description="Helical" evidence="2">
    <location>
        <begin position="72"/>
        <end position="96"/>
    </location>
</feature>
<evidence type="ECO:0000313" key="3">
    <source>
        <dbReference type="EMBL" id="KAK7207609.1"/>
    </source>
</evidence>
<dbReference type="Proteomes" id="UP001498771">
    <property type="component" value="Unassembled WGS sequence"/>
</dbReference>
<protein>
    <recommendedName>
        <fullName evidence="5">PH domain-containing protein</fullName>
    </recommendedName>
</protein>
<feature type="compositionally biased region" description="Low complexity" evidence="1">
    <location>
        <begin position="180"/>
        <end position="191"/>
    </location>
</feature>
<evidence type="ECO:0000256" key="2">
    <source>
        <dbReference type="SAM" id="Phobius"/>
    </source>
</evidence>
<dbReference type="RefSeq" id="XP_064770642.1">
    <property type="nucleotide sequence ID" value="XM_064913912.1"/>
</dbReference>
<gene>
    <name evidence="3" type="ORF">BZA70DRAFT_286963</name>
</gene>
<keyword evidence="4" id="KW-1185">Reference proteome</keyword>
<dbReference type="EMBL" id="JBBJBU010000001">
    <property type="protein sequence ID" value="KAK7207609.1"/>
    <property type="molecule type" value="Genomic_DNA"/>
</dbReference>
<evidence type="ECO:0000313" key="4">
    <source>
        <dbReference type="Proteomes" id="UP001498771"/>
    </source>
</evidence>
<comment type="caution">
    <text evidence="3">The sequence shown here is derived from an EMBL/GenBank/DDBJ whole genome shotgun (WGS) entry which is preliminary data.</text>
</comment>